<dbReference type="Gene3D" id="3.40.720.10">
    <property type="entry name" value="Alkaline Phosphatase, subunit A"/>
    <property type="match status" value="1"/>
</dbReference>
<evidence type="ECO:0000256" key="3">
    <source>
        <dbReference type="ARBA" id="ARBA00022692"/>
    </source>
</evidence>
<keyword evidence="7" id="KW-0464">Manganese</keyword>
<feature type="binding site" evidence="8">
    <location>
        <position position="275"/>
    </location>
    <ligand>
        <name>Mn(2+)</name>
        <dbReference type="ChEBI" id="CHEBI:29035"/>
    </ligand>
</feature>
<evidence type="ECO:0000256" key="5">
    <source>
        <dbReference type="ARBA" id="ARBA00023136"/>
    </source>
</evidence>
<organism evidence="10 11">
    <name type="scientific">Denitratisoma oestradiolicum</name>
    <dbReference type="NCBI Taxonomy" id="311182"/>
    <lineage>
        <taxon>Bacteria</taxon>
        <taxon>Pseudomonadati</taxon>
        <taxon>Pseudomonadota</taxon>
        <taxon>Betaproteobacteria</taxon>
        <taxon>Nitrosomonadales</taxon>
        <taxon>Sterolibacteriaceae</taxon>
        <taxon>Denitratisoma</taxon>
    </lineage>
</organism>
<feature type="domain" description="Sulfatase N-terminal" evidence="9">
    <location>
        <begin position="227"/>
        <end position="496"/>
    </location>
</feature>
<dbReference type="PANTHER" id="PTHR47371:SF3">
    <property type="entry name" value="PHOSPHOGLYCEROL TRANSFERASE I"/>
    <property type="match status" value="1"/>
</dbReference>
<dbReference type="PANTHER" id="PTHR47371">
    <property type="entry name" value="LIPOTEICHOIC ACID SYNTHASE"/>
    <property type="match status" value="1"/>
</dbReference>
<dbReference type="SUPFAM" id="SSF53649">
    <property type="entry name" value="Alkaline phosphatase-like"/>
    <property type="match status" value="1"/>
</dbReference>
<dbReference type="Proteomes" id="UP000515733">
    <property type="component" value="Chromosome"/>
</dbReference>
<keyword evidence="11" id="KW-1185">Reference proteome</keyword>
<evidence type="ECO:0000256" key="7">
    <source>
        <dbReference type="PIRSR" id="PIRSR005091-2"/>
    </source>
</evidence>
<accession>A0A6S6Y2A5</accession>
<evidence type="ECO:0000313" key="10">
    <source>
        <dbReference type="EMBL" id="CAB1369346.1"/>
    </source>
</evidence>
<feature type="binding site" evidence="7">
    <location>
        <position position="393"/>
    </location>
    <ligand>
        <name>substrate</name>
    </ligand>
</feature>
<feature type="binding site" evidence="8">
    <location>
        <position position="235"/>
    </location>
    <ligand>
        <name>Mn(2+)</name>
        <dbReference type="ChEBI" id="CHEBI:29035"/>
    </ligand>
</feature>
<evidence type="ECO:0000256" key="4">
    <source>
        <dbReference type="ARBA" id="ARBA00022989"/>
    </source>
</evidence>
<sequence length="593" mass="66094">MGLIFDLAAASFFVAPFWLTLALLPNRVAAWRVTRLLGLAWFAATIFALLFLIVAEWVFWEEFGGRFNFIAVDYLIYTQEVIGNIWQSYPAGKILLGIAVLALSMAALAGRQLWSGLAMPLGFRARLAGLVLALAVPLAALLWLDSGLKNRFDSEGQNELAGNGPWEFFAALHNNELDYLRHYRTLPEARAEALVHHMLEGERGKWRSREGLDLMRHVNAGGVLPRPNVVLISVESLGAEFLGSWGDRRGLTPNLDALARDSLVLGNVFATGNRTVRGLEALSLSIPPTPGQSIVKRPGNRHLATLGAVFEDAGYESLFLYGGYGYFDNMNTYFSTNDYQVFDRTAVRPEVIHHENIWGVADEDLFDSAIERFDRIHANGKPFFAHLMTTSNHRPYTYPAGRIDIPSGSGREGAVKYTDWAIGHLMEVARQKPWFDDTLFVITADHGANARGAGAIPVASYRIPAMFYAPRWIAPRRHDRLASQIDIPPTLLGLIGLPYDSKYMGFDLLRSSPAADRAFVANYQTLGYLRDGRMVTLKPKRKVDVVASPLVPRRPGQALSDEALVEEAIAWYQTASMFYRNGFERDEDHPAEH</sequence>
<keyword evidence="3" id="KW-0812">Transmembrane</keyword>
<dbReference type="OrthoDB" id="9760224at2"/>
<dbReference type="GO" id="GO:0005886">
    <property type="term" value="C:plasma membrane"/>
    <property type="evidence" value="ECO:0007669"/>
    <property type="project" value="UniProtKB-SubCell"/>
</dbReference>
<feature type="binding site" evidence="8">
    <location>
        <position position="445"/>
    </location>
    <ligand>
        <name>Mn(2+)</name>
        <dbReference type="ChEBI" id="CHEBI:29035"/>
    </ligand>
</feature>
<evidence type="ECO:0000256" key="6">
    <source>
        <dbReference type="PIRSR" id="PIRSR005091-1"/>
    </source>
</evidence>
<evidence type="ECO:0000256" key="1">
    <source>
        <dbReference type="ARBA" id="ARBA00004651"/>
    </source>
</evidence>
<dbReference type="KEGG" id="doe:DENOEST_2181"/>
<evidence type="ECO:0000259" key="9">
    <source>
        <dbReference type="Pfam" id="PF00884"/>
    </source>
</evidence>
<dbReference type="PIRSF" id="PIRSF005091">
    <property type="entry name" value="Mmb_sulf_HI1246"/>
    <property type="match status" value="1"/>
</dbReference>
<keyword evidence="2" id="KW-1003">Cell membrane</keyword>
<dbReference type="AlphaFoldDB" id="A0A6S6Y2A5"/>
<feature type="binding site" evidence="8">
    <location>
        <position position="446"/>
    </location>
    <ligand>
        <name>Mn(2+)</name>
        <dbReference type="ChEBI" id="CHEBI:29035"/>
    </ligand>
</feature>
<keyword evidence="5" id="KW-0472">Membrane</keyword>
<dbReference type="Gene3D" id="3.30.1120.80">
    <property type="match status" value="1"/>
</dbReference>
<gene>
    <name evidence="10" type="ORF">DENOEST_2181</name>
</gene>
<keyword evidence="7" id="KW-0479">Metal-binding</keyword>
<dbReference type="Pfam" id="PF00884">
    <property type="entry name" value="Sulfatase"/>
    <property type="match status" value="1"/>
</dbReference>
<comment type="subcellular location">
    <subcellularLocation>
        <location evidence="1">Cell membrane</location>
        <topology evidence="1">Multi-pass membrane protein</topology>
    </subcellularLocation>
</comment>
<dbReference type="GO" id="GO:0046872">
    <property type="term" value="F:metal ion binding"/>
    <property type="evidence" value="ECO:0007669"/>
    <property type="project" value="UniProtKB-KW"/>
</dbReference>
<keyword evidence="4" id="KW-1133">Transmembrane helix</keyword>
<evidence type="ECO:0000256" key="8">
    <source>
        <dbReference type="PIRSR" id="PIRSR005091-3"/>
    </source>
</evidence>
<name>A0A6S6Y2A5_9PROT</name>
<dbReference type="InterPro" id="IPR050448">
    <property type="entry name" value="OpgB/LTA_synthase_biosynth"/>
</dbReference>
<dbReference type="CDD" id="cd16015">
    <property type="entry name" value="LTA_synthase"/>
    <property type="match status" value="1"/>
</dbReference>
<dbReference type="InterPro" id="IPR012160">
    <property type="entry name" value="LtaS-like"/>
</dbReference>
<evidence type="ECO:0000256" key="2">
    <source>
        <dbReference type="ARBA" id="ARBA00022475"/>
    </source>
</evidence>
<dbReference type="EMBL" id="LR778301">
    <property type="protein sequence ID" value="CAB1369346.1"/>
    <property type="molecule type" value="Genomic_DNA"/>
</dbReference>
<proteinExistence type="predicted"/>
<dbReference type="InterPro" id="IPR000917">
    <property type="entry name" value="Sulfatase_N"/>
</dbReference>
<evidence type="ECO:0000313" key="11">
    <source>
        <dbReference type="Proteomes" id="UP000515733"/>
    </source>
</evidence>
<dbReference type="InterPro" id="IPR017850">
    <property type="entry name" value="Alkaline_phosphatase_core_sf"/>
</dbReference>
<reference evidence="10 11" key="1">
    <citation type="submission" date="2020-03" db="EMBL/GenBank/DDBJ databases">
        <authorList>
            <consortium name="Genoscope - CEA"/>
            <person name="William W."/>
        </authorList>
    </citation>
    <scope>NUCLEOTIDE SEQUENCE [LARGE SCALE GENOMIC DNA]</scope>
    <source>
        <strain evidence="11">DSM 16959</strain>
    </source>
</reference>
<feature type="active site" evidence="6">
    <location>
        <position position="275"/>
    </location>
</feature>
<dbReference type="RefSeq" id="WP_145770891.1">
    <property type="nucleotide sequence ID" value="NZ_LR778301.1"/>
</dbReference>
<protein>
    <recommendedName>
        <fullName evidence="9">Sulfatase N-terminal domain-containing protein</fullName>
    </recommendedName>
</protein>